<dbReference type="EMBL" id="CP031079">
    <property type="protein sequence ID" value="AYF03474.1"/>
    <property type="molecule type" value="Genomic_DNA"/>
</dbReference>
<evidence type="ECO:0000313" key="1">
    <source>
        <dbReference type="EMBL" id="AYF03474.1"/>
    </source>
</evidence>
<name>A0A386URX2_9RHOB</name>
<protein>
    <submittedName>
        <fullName evidence="1">Uncharacterized protein</fullName>
    </submittedName>
</protein>
<evidence type="ECO:0000313" key="2">
    <source>
        <dbReference type="Proteomes" id="UP000272010"/>
    </source>
</evidence>
<keyword evidence="1" id="KW-0614">Plasmid</keyword>
<dbReference type="AlphaFoldDB" id="A0A386URX2"/>
<gene>
    <name evidence="1" type="ORF">PY32053_03934</name>
</gene>
<geneLocation type="plasmid" evidence="2">
    <name>pyee1</name>
</geneLocation>
<sequence length="67" mass="7156">MRPPRPIPHDAAFPDADILAIPQTVTAIKASKDGKLAYWSPILKDAAAAVILPGPVEATPCRWTAPR</sequence>
<organism evidence="1 2">
    <name type="scientific">Paracoccus yeei</name>
    <dbReference type="NCBI Taxonomy" id="147645"/>
    <lineage>
        <taxon>Bacteria</taxon>
        <taxon>Pseudomonadati</taxon>
        <taxon>Pseudomonadota</taxon>
        <taxon>Alphaproteobacteria</taxon>
        <taxon>Rhodobacterales</taxon>
        <taxon>Paracoccaceae</taxon>
        <taxon>Paracoccus</taxon>
    </lineage>
</organism>
<dbReference type="Proteomes" id="UP000272010">
    <property type="component" value="Plasmid pYEE1"/>
</dbReference>
<reference evidence="2" key="1">
    <citation type="submission" date="2018-07" db="EMBL/GenBank/DDBJ databases">
        <title>Genome Structure of the Opportunistic Pathogen Paracoccus yeei (Alphaproteobacteria) and Identification of Putative Virulence Factors.</title>
        <authorList>
            <person name="Lasek R."/>
            <person name="Szuplewska M."/>
            <person name="Mitura M."/>
            <person name="Decewicz P."/>
            <person name="Chmielowska C."/>
            <person name="Pawlot A."/>
            <person name="Sentkowska D."/>
            <person name="Czarnecki J."/>
            <person name="Bartosik D."/>
        </authorList>
    </citation>
    <scope>NUCLEOTIDE SEQUENCE [LARGE SCALE GENOMIC DNA]</scope>
    <source>
        <strain evidence="2">CCUG 32053</strain>
        <plasmid evidence="2">pyee1</plasmid>
    </source>
</reference>
<accession>A0A386URX2</accession>
<proteinExistence type="predicted"/>